<dbReference type="PANTHER" id="PTHR47027:SF20">
    <property type="entry name" value="REVERSE TRANSCRIPTASE-LIKE PROTEIN WITH RNA-DIRECTED DNA POLYMERASE DOMAIN"/>
    <property type="match status" value="1"/>
</dbReference>
<dbReference type="InterPro" id="IPR043128">
    <property type="entry name" value="Rev_trsase/Diguanyl_cyclase"/>
</dbReference>
<evidence type="ECO:0000313" key="2">
    <source>
        <dbReference type="EMBL" id="VDP24430.1"/>
    </source>
</evidence>
<accession>A0A183GFV4</accession>
<dbReference type="PANTHER" id="PTHR47027">
    <property type="entry name" value="REVERSE TRANSCRIPTASE DOMAIN-CONTAINING PROTEIN"/>
    <property type="match status" value="1"/>
</dbReference>
<gene>
    <name evidence="2" type="ORF">HPBE_LOCUS21311</name>
</gene>
<protein>
    <submittedName>
        <fullName evidence="4">Reverse transcriptase domain-containing protein</fullName>
    </submittedName>
</protein>
<accession>A0A3P8C1G3</accession>
<dbReference type="Gene3D" id="3.30.70.270">
    <property type="match status" value="1"/>
</dbReference>
<name>A0A183GFV4_HELPZ</name>
<dbReference type="Pfam" id="PF00078">
    <property type="entry name" value="RVT_1"/>
    <property type="match status" value="1"/>
</dbReference>
<dbReference type="InterPro" id="IPR043502">
    <property type="entry name" value="DNA/RNA_pol_sf"/>
</dbReference>
<feature type="domain" description="Reverse transcriptase" evidence="1">
    <location>
        <begin position="1"/>
        <end position="174"/>
    </location>
</feature>
<dbReference type="CDD" id="cd01650">
    <property type="entry name" value="RT_nLTR_like"/>
    <property type="match status" value="1"/>
</dbReference>
<dbReference type="Proteomes" id="UP000050761">
    <property type="component" value="Unassembled WGS sequence"/>
</dbReference>
<dbReference type="OrthoDB" id="5843067at2759"/>
<dbReference type="AlphaFoldDB" id="A0A183GFV4"/>
<dbReference type="InterPro" id="IPR000477">
    <property type="entry name" value="RT_dom"/>
</dbReference>
<reference evidence="2 3" key="1">
    <citation type="submission" date="2018-11" db="EMBL/GenBank/DDBJ databases">
        <authorList>
            <consortium name="Pathogen Informatics"/>
        </authorList>
    </citation>
    <scope>NUCLEOTIDE SEQUENCE [LARGE SCALE GENOMIC DNA]</scope>
</reference>
<reference evidence="4" key="2">
    <citation type="submission" date="2019-09" db="UniProtKB">
        <authorList>
            <consortium name="WormBaseParasite"/>
        </authorList>
    </citation>
    <scope>IDENTIFICATION</scope>
</reference>
<sequence length="243" mass="27227">MVILFIDFRAAFDSVCWPALWKVLESEHAPKIIRLLQETYTNYSSFVRIREGASNVFTIRSGVRQGCVLSLLLFNSVVDAIMREVFSGQQAVQIGEDQFVTDLMFADDSAVFADSDAEANKILQEIAAIALSYGLTMNAEKTKTLTTNGSPCTLCLNNSQIEQVEEFKYLGSLVQQNKISCSTEIHSRIGKAAMTFGSLTWCLWRRHNVSLTTKMRVFRSIVMSILLYGAETWVLLKAGLQKL</sequence>
<dbReference type="PROSITE" id="PS50878">
    <property type="entry name" value="RT_POL"/>
    <property type="match status" value="1"/>
</dbReference>
<keyword evidence="3" id="KW-1185">Reference proteome</keyword>
<dbReference type="WBParaSite" id="HPBE_0002131101-mRNA-1">
    <property type="protein sequence ID" value="HPBE_0002131101-mRNA-1"/>
    <property type="gene ID" value="HPBE_0002131101"/>
</dbReference>
<evidence type="ECO:0000313" key="3">
    <source>
        <dbReference type="Proteomes" id="UP000050761"/>
    </source>
</evidence>
<evidence type="ECO:0000259" key="1">
    <source>
        <dbReference type="PROSITE" id="PS50878"/>
    </source>
</evidence>
<dbReference type="EMBL" id="UZAH01032887">
    <property type="protein sequence ID" value="VDP24430.1"/>
    <property type="molecule type" value="Genomic_DNA"/>
</dbReference>
<proteinExistence type="predicted"/>
<dbReference type="SUPFAM" id="SSF56672">
    <property type="entry name" value="DNA/RNA polymerases"/>
    <property type="match status" value="1"/>
</dbReference>
<organism evidence="3 4">
    <name type="scientific">Heligmosomoides polygyrus</name>
    <name type="common">Parasitic roundworm</name>
    <dbReference type="NCBI Taxonomy" id="6339"/>
    <lineage>
        <taxon>Eukaryota</taxon>
        <taxon>Metazoa</taxon>
        <taxon>Ecdysozoa</taxon>
        <taxon>Nematoda</taxon>
        <taxon>Chromadorea</taxon>
        <taxon>Rhabditida</taxon>
        <taxon>Rhabditina</taxon>
        <taxon>Rhabditomorpha</taxon>
        <taxon>Strongyloidea</taxon>
        <taxon>Heligmosomidae</taxon>
        <taxon>Heligmosomoides</taxon>
    </lineage>
</organism>
<evidence type="ECO:0000313" key="4">
    <source>
        <dbReference type="WBParaSite" id="HPBE_0002131101-mRNA-1"/>
    </source>
</evidence>